<proteinExistence type="predicted"/>
<name>A0A1A8W8K4_PLAOA</name>
<dbReference type="EMBL" id="FLQU01000624">
    <property type="protein sequence ID" value="SBS88304.1"/>
    <property type="molecule type" value="Genomic_DNA"/>
</dbReference>
<reference evidence="2" key="1">
    <citation type="submission" date="2016-05" db="EMBL/GenBank/DDBJ databases">
        <authorList>
            <person name="Naeem Raeece"/>
        </authorList>
    </citation>
    <scope>NUCLEOTIDE SEQUENCE [LARGE SCALE GENOMIC DNA]</scope>
</reference>
<evidence type="ECO:0000313" key="2">
    <source>
        <dbReference type="Proteomes" id="UP000078560"/>
    </source>
</evidence>
<sequence length="1185" mass="140122">MKKDQFFHIVENDDLLSLNQNSLRNLSVNSSVDFKNEEEKKKKNFEKNEISDAADDILHNVAKRNALNFLGLGKKKEKIEKYSCEKGVHEKSTPCAHIARVRIKEKNGNEVYPDCAECENRMQNGMQSGMQSCMQRGTQKHSLNVTPNDMAFYAPLVPTLCNDYGNGEGVTQGGLVKDKTVLNRVEEKGNSEFYCLEQIVHNNLNNRYDKDEIKIFHIYHDNRAECLFNDISIIKFYGNKNICIYQNKNFIYNEINTNLFQHEKEKEKKMSFNIGTEDIYEYLYKEKIKLNEKKDVHSVSEKINIEKDNAYCPKQVQYIQFYIHKYPYFLKEKIKIFIHIYNMFSVHPYINHKFIEENIYSKNVKISYNFEKKLHIKWYYYNENILKKMLTNVLEKKKEQNFEDNFVKMNDFLYINFLTQEIRVHDIHNSESDDTNYILLNGNGLSFSAYYHVMVPNYKNVSESVSTVYPHAIESDYQYTHKKGKTTGDIACSIGCNIDRDSVCNSNYNLNYEYVQLSQLFNIYDDFHICFLYPLFVSYFFFYNLFLEDKSKKVVASLPGRNNLTHKQLENGNDHGEKYSNTREESYISQLNDIYVKLRNCFKKLILDTKNCDVKMEDNVIQFLMPQSCFKNFENVEFVCDTTHNLPLLYVVCISKYGLDNAKKLRDIDASYHDGWRNGDPHGGNKHTHNSHGNCIYTTRNNANCIGGAIIRDTYHGGTSLMGSVNIDHYDGAIINRKEYSNDRITMEAHSAVEKSRWCLHENLLCSNEITEVNNLRTIFPEDMKDYFNTCNKIDNIIKVSVRNDGVCFFYVKNIVNEYIFFSYFIIFNSVENLFQLMNKGKNKKCDDNVEHAEYATSVEYLERDKIKNYSFALPPFNKNELLHSVMSPECALDKSILLKGSHKSNANSYALNEINLLNNFTNDTDQNYKCFLSPNFKLNESETSTCAFKNVYRVFEMNNIKNVYNDFYICENKRVNTFKLVNIMNREKKKILTSYYFDMSELTPLFFLRVSNIHIYDINKQLNTLFEYINYNNKTFTPFLEKYGKYEMNVQLDLLENMYNINNELYLLYSKKINYSHDIYKYNYLYVMDYLLKKYVLYNNIYFNIYDELKKNEYYKLRYTNKNKETISIHFTVSFNYVFDENASHFKLTPQHYITHIEQNAGENFKEGNYITFINNYVNSKYLK</sequence>
<accession>A0A1A8W8K4</accession>
<protein>
    <submittedName>
        <fullName evidence="1">Uncharacterized protein</fullName>
    </submittedName>
</protein>
<dbReference type="Proteomes" id="UP000078560">
    <property type="component" value="Unassembled WGS sequence"/>
</dbReference>
<evidence type="ECO:0000313" key="1">
    <source>
        <dbReference type="EMBL" id="SBS88304.1"/>
    </source>
</evidence>
<dbReference type="VEuPathDB" id="PlasmoDB:PocGH01_14035900"/>
<organism evidence="1 2">
    <name type="scientific">Plasmodium ovale curtisi</name>
    <dbReference type="NCBI Taxonomy" id="864141"/>
    <lineage>
        <taxon>Eukaryota</taxon>
        <taxon>Sar</taxon>
        <taxon>Alveolata</taxon>
        <taxon>Apicomplexa</taxon>
        <taxon>Aconoidasida</taxon>
        <taxon>Haemosporida</taxon>
        <taxon>Plasmodiidae</taxon>
        <taxon>Plasmodium</taxon>
        <taxon>Plasmodium (Plasmodium)</taxon>
    </lineage>
</organism>
<dbReference type="AlphaFoldDB" id="A0A1A8W8K4"/>
<gene>
    <name evidence="1" type="ORF">POVCU2_0047640</name>
</gene>